<dbReference type="GO" id="GO:0005975">
    <property type="term" value="P:carbohydrate metabolic process"/>
    <property type="evidence" value="ECO:0007669"/>
    <property type="project" value="InterPro"/>
</dbReference>
<dbReference type="RefSeq" id="WP_113280518.1">
    <property type="nucleotide sequence ID" value="NZ_CP088292.1"/>
</dbReference>
<dbReference type="PROSITE" id="PS51677">
    <property type="entry name" value="NODB"/>
    <property type="match status" value="1"/>
</dbReference>
<dbReference type="Pfam" id="PF01522">
    <property type="entry name" value="Polysacc_deac_1"/>
    <property type="match status" value="1"/>
</dbReference>
<dbReference type="CDD" id="cd10918">
    <property type="entry name" value="CE4_NodB_like_5s_6s"/>
    <property type="match status" value="1"/>
</dbReference>
<gene>
    <name evidence="8" type="ORF">HQ945_22025</name>
</gene>
<evidence type="ECO:0000313" key="8">
    <source>
        <dbReference type="EMBL" id="NTS33942.1"/>
    </source>
</evidence>
<comment type="subcellular location">
    <subcellularLocation>
        <location evidence="2">Secreted</location>
    </subcellularLocation>
</comment>
<feature type="domain" description="NodB homology" evidence="7">
    <location>
        <begin position="80"/>
        <end position="251"/>
    </location>
</feature>
<dbReference type="PANTHER" id="PTHR34216:SF3">
    <property type="entry name" value="POLY-BETA-1,6-N-ACETYL-D-GLUCOSAMINE N-DEACETYLASE"/>
    <property type="match status" value="1"/>
</dbReference>
<dbReference type="GO" id="GO:0016810">
    <property type="term" value="F:hydrolase activity, acting on carbon-nitrogen (but not peptide) bonds"/>
    <property type="evidence" value="ECO:0007669"/>
    <property type="project" value="InterPro"/>
</dbReference>
<comment type="caution">
    <text evidence="8">The sequence shown here is derived from an EMBL/GenBank/DDBJ whole genome shotgun (WGS) entry which is preliminary data.</text>
</comment>
<evidence type="ECO:0000256" key="4">
    <source>
        <dbReference type="ARBA" id="ARBA00020071"/>
    </source>
</evidence>
<keyword evidence="5" id="KW-0732">Signal</keyword>
<evidence type="ECO:0000256" key="6">
    <source>
        <dbReference type="ARBA" id="ARBA00032976"/>
    </source>
</evidence>
<dbReference type="SUPFAM" id="SSF88713">
    <property type="entry name" value="Glycoside hydrolase/deacetylase"/>
    <property type="match status" value="1"/>
</dbReference>
<evidence type="ECO:0000256" key="1">
    <source>
        <dbReference type="ARBA" id="ARBA00003236"/>
    </source>
</evidence>
<protein>
    <recommendedName>
        <fullName evidence="4">Chitooligosaccharide deacetylase</fullName>
    </recommendedName>
    <alternativeName>
        <fullName evidence="6">Nodulation protein B</fullName>
    </alternativeName>
</protein>
<evidence type="ECO:0000256" key="3">
    <source>
        <dbReference type="ARBA" id="ARBA00010973"/>
    </source>
</evidence>
<evidence type="ECO:0000313" key="9">
    <source>
        <dbReference type="Proteomes" id="UP000550508"/>
    </source>
</evidence>
<comment type="function">
    <text evidence="1">Is involved in generating a small heat-stable compound (Nod), an acylated oligomer of N-acetylglucosamine, that stimulates mitosis in various plant protoplasts.</text>
</comment>
<dbReference type="InterPro" id="IPR011330">
    <property type="entry name" value="Glyco_hydro/deAcase_b/a-brl"/>
</dbReference>
<evidence type="ECO:0000256" key="5">
    <source>
        <dbReference type="ARBA" id="ARBA00022729"/>
    </source>
</evidence>
<evidence type="ECO:0000259" key="7">
    <source>
        <dbReference type="PROSITE" id="PS51677"/>
    </source>
</evidence>
<dbReference type="Gene3D" id="3.20.20.370">
    <property type="entry name" value="Glycoside hydrolase/deacetylase"/>
    <property type="match status" value="1"/>
</dbReference>
<dbReference type="PANTHER" id="PTHR34216">
    <property type="match status" value="1"/>
</dbReference>
<dbReference type="Proteomes" id="UP000550508">
    <property type="component" value="Unassembled WGS sequence"/>
</dbReference>
<dbReference type="InterPro" id="IPR002509">
    <property type="entry name" value="NODB_dom"/>
</dbReference>
<proteinExistence type="inferred from homology"/>
<dbReference type="InterPro" id="IPR051398">
    <property type="entry name" value="Polysacch_Deacetylase"/>
</dbReference>
<name>A0A849VVE8_9HYPH</name>
<comment type="similarity">
    <text evidence="3">Belongs to the polysaccharide deacetylase family.</text>
</comment>
<organism evidence="8 9">
    <name type="scientific">Phyllobacterium pellucidum</name>
    <dbReference type="NCBI Taxonomy" id="2740464"/>
    <lineage>
        <taxon>Bacteria</taxon>
        <taxon>Pseudomonadati</taxon>
        <taxon>Pseudomonadota</taxon>
        <taxon>Alphaproteobacteria</taxon>
        <taxon>Hyphomicrobiales</taxon>
        <taxon>Phyllobacteriaceae</taxon>
        <taxon>Phyllobacterium</taxon>
    </lineage>
</organism>
<sequence>MAGQPGDEELRGTTSGADRPVPILMYHQIDQVPPRGTPFRELTVDPSNFRTQMHRLKRLGFIGLSMHDLKPYLSGQKSGRVVGITFDDGFQNVHTYALPVLSSLGFTATNYFVSRQIGGSNVWDAEVGVPAAPCMSKLELLEWTAACNEVGAHTLDHVHLPAIPAREAKRQIEDSRKELEDIVGNTVDAFCYPYGDVSENVRCMVEDAGYAHATTTIRGRARPSHDAFMLPRRIARCSDGWMNVLRKCLTG</sequence>
<dbReference type="AlphaFoldDB" id="A0A849VVE8"/>
<dbReference type="EMBL" id="JABUMX010000008">
    <property type="protein sequence ID" value="NTS33942.1"/>
    <property type="molecule type" value="Genomic_DNA"/>
</dbReference>
<keyword evidence="9" id="KW-1185">Reference proteome</keyword>
<reference evidence="8 9" key="1">
    <citation type="submission" date="2020-05" db="EMBL/GenBank/DDBJ databases">
        <authorList>
            <person name="Kim M.K."/>
        </authorList>
    </citation>
    <scope>NUCLEOTIDE SEQUENCE [LARGE SCALE GENOMIC DNA]</scope>
    <source>
        <strain evidence="8 9">BT25</strain>
    </source>
</reference>
<dbReference type="GO" id="GO:0005576">
    <property type="term" value="C:extracellular region"/>
    <property type="evidence" value="ECO:0007669"/>
    <property type="project" value="UniProtKB-SubCell"/>
</dbReference>
<evidence type="ECO:0000256" key="2">
    <source>
        <dbReference type="ARBA" id="ARBA00004613"/>
    </source>
</evidence>
<accession>A0A849VVE8</accession>